<dbReference type="KEGG" id="mros:EHO51_09075"/>
<dbReference type="Gene3D" id="1.20.140.10">
    <property type="entry name" value="Butyryl-CoA Dehydrogenase, subunit A, domain 3"/>
    <property type="match status" value="1"/>
</dbReference>
<evidence type="ECO:0000313" key="16">
    <source>
        <dbReference type="Proteomes" id="UP000273982"/>
    </source>
</evidence>
<evidence type="ECO:0000256" key="4">
    <source>
        <dbReference type="ARBA" id="ARBA00022827"/>
    </source>
</evidence>
<dbReference type="PANTHER" id="PTHR42803">
    <property type="entry name" value="ACYL-COA DEHYDROGENASE"/>
    <property type="match status" value="1"/>
</dbReference>
<dbReference type="InterPro" id="IPR025878">
    <property type="entry name" value="Acyl-CoA_dh-like_C_dom"/>
</dbReference>
<organism evidence="15 16">
    <name type="scientific">Methylocystis rosea</name>
    <dbReference type="NCBI Taxonomy" id="173366"/>
    <lineage>
        <taxon>Bacteria</taxon>
        <taxon>Pseudomonadati</taxon>
        <taxon>Pseudomonadota</taxon>
        <taxon>Alphaproteobacteria</taxon>
        <taxon>Hyphomicrobiales</taxon>
        <taxon>Methylocystaceae</taxon>
        <taxon>Methylocystis</taxon>
    </lineage>
</organism>
<dbReference type="Pfam" id="PF00441">
    <property type="entry name" value="Acyl-CoA_dh_1"/>
    <property type="match status" value="1"/>
</dbReference>
<keyword evidence="5 10" id="KW-0560">Oxidoreductase</keyword>
<dbReference type="Pfam" id="PF12806">
    <property type="entry name" value="Acyl-CoA_dh_C"/>
    <property type="match status" value="1"/>
</dbReference>
<evidence type="ECO:0000259" key="11">
    <source>
        <dbReference type="Pfam" id="PF00441"/>
    </source>
</evidence>
<evidence type="ECO:0000259" key="14">
    <source>
        <dbReference type="Pfam" id="PF12806"/>
    </source>
</evidence>
<comment type="catalytic activity">
    <reaction evidence="6">
        <text>3-(methylsulfanyl)propanoyl-CoA + oxidized [electron-transfer flavoprotein] + H(+) = 3-(methylsulfanyl)acryloyl-CoA + reduced [electron-transfer flavoprotein]</text>
        <dbReference type="Rhea" id="RHEA:52612"/>
        <dbReference type="Rhea" id="RHEA-COMP:10685"/>
        <dbReference type="Rhea" id="RHEA-COMP:10686"/>
        <dbReference type="ChEBI" id="CHEBI:15378"/>
        <dbReference type="ChEBI" id="CHEBI:57692"/>
        <dbReference type="ChEBI" id="CHEBI:58307"/>
        <dbReference type="ChEBI" id="CHEBI:82815"/>
        <dbReference type="ChEBI" id="CHEBI:84994"/>
        <dbReference type="EC" id="1.3.99.41"/>
    </reaction>
    <physiologicalReaction direction="left-to-right" evidence="6">
        <dbReference type="Rhea" id="RHEA:52613"/>
    </physiologicalReaction>
</comment>
<dbReference type="SUPFAM" id="SSF47203">
    <property type="entry name" value="Acyl-CoA dehydrogenase C-terminal domain-like"/>
    <property type="match status" value="1"/>
</dbReference>
<evidence type="ECO:0000259" key="12">
    <source>
        <dbReference type="Pfam" id="PF02770"/>
    </source>
</evidence>
<dbReference type="InterPro" id="IPR013786">
    <property type="entry name" value="AcylCoA_DH/ox_N"/>
</dbReference>
<evidence type="ECO:0000256" key="10">
    <source>
        <dbReference type="RuleBase" id="RU362125"/>
    </source>
</evidence>
<evidence type="ECO:0000313" key="15">
    <source>
        <dbReference type="EMBL" id="AZG76870.1"/>
    </source>
</evidence>
<protein>
    <recommendedName>
        <fullName evidence="9">3-methylmercaptopropionyl-CoA dehydrogenase</fullName>
        <ecNumber evidence="8">1.3.99.41</ecNumber>
    </recommendedName>
</protein>
<dbReference type="Gene3D" id="2.40.110.10">
    <property type="entry name" value="Butyryl-CoA Dehydrogenase, subunit A, domain 2"/>
    <property type="match status" value="1"/>
</dbReference>
<dbReference type="EC" id="1.3.99.41" evidence="8"/>
<evidence type="ECO:0000256" key="3">
    <source>
        <dbReference type="ARBA" id="ARBA00022630"/>
    </source>
</evidence>
<evidence type="ECO:0000256" key="9">
    <source>
        <dbReference type="ARBA" id="ARBA00069043"/>
    </source>
</evidence>
<comment type="function">
    <text evidence="7">Involved in the assimilation of dimethylsulphoniopropionate (DMSP), an important compound in the fixation of carbon in marine phytoplankton, by mediating the conversion of 3-(methylthio)propanoyl-CoA (MMPA-CoA) to 3-(methylthio)acryloyl-CoA (MTA-CoA).</text>
</comment>
<keyword evidence="3 10" id="KW-0285">Flavoprotein</keyword>
<evidence type="ECO:0000256" key="7">
    <source>
        <dbReference type="ARBA" id="ARBA00058683"/>
    </source>
</evidence>
<evidence type="ECO:0000256" key="5">
    <source>
        <dbReference type="ARBA" id="ARBA00023002"/>
    </source>
</evidence>
<dbReference type="FunFam" id="2.40.110.10:FF:000031">
    <property type="entry name" value="Acyl-CoA dehydrogenase, putative"/>
    <property type="match status" value="1"/>
</dbReference>
<evidence type="ECO:0000259" key="13">
    <source>
        <dbReference type="Pfam" id="PF02771"/>
    </source>
</evidence>
<sequence>MTYRAPLDDIVFALRLAAGEGAIEADGVYRDLADGVAEQTLAEAAKFAEQVLLPLDQIGDRVGATYANGAVTTPPGWREAYAQWRDGGWNAIAAGENYGGLDLPALLNAGCTEIWNAANMAFAVCPLLGHGATEAMEAHASDALKETYLRRIVSGEWTATMNLTEPGAGSDLGLMRTRAERAPDGSYRLFGQKIFITYGEHDLAPNIVHLVLARLPDAPAGTRGISLFLAPKFLPDETGSFTRRNDVRCAGIEHKLGIHGSPTCTMIYGDEDGAVAYLLGEENKGLACMFTMMNNARLSVGLQGVALAERATQMALGYARERKQGRTPGAKETSAIIEHPDVARMLLTMASSTAAARAICYETAAAIDRAHRESDPARASAAHERASLLTPVAKAFSTDIANETTSLAVQVFGGMGYIEETGVAQLMRDARICAIYEGTNGIQAIDLVTRKIRGGDGVALAREIDDMRAIAGEADVAREALRKSVEALAEASAFLTKAELAGALAGATPYLRLFALARGATLLVKGATRAKREADPNAARYAALARFFAENVAVAAPGLAKTVIDGGASVNESHAALGE</sequence>
<feature type="domain" description="Acyl-CoA dehydrogenase/oxidase C-terminal" evidence="11">
    <location>
        <begin position="283"/>
        <end position="447"/>
    </location>
</feature>
<evidence type="ECO:0000256" key="8">
    <source>
        <dbReference type="ARBA" id="ARBA00066694"/>
    </source>
</evidence>
<dbReference type="PANTHER" id="PTHR42803:SF1">
    <property type="entry name" value="BROAD-SPECIFICITY LINEAR ACYL-COA DEHYDROGENASE FADE5"/>
    <property type="match status" value="1"/>
</dbReference>
<name>A0A3G8M6X6_9HYPH</name>
<dbReference type="AlphaFoldDB" id="A0A3G8M6X6"/>
<dbReference type="Gene3D" id="1.10.540.10">
    <property type="entry name" value="Acyl-CoA dehydrogenase/oxidase, N-terminal domain"/>
    <property type="match status" value="1"/>
</dbReference>
<dbReference type="GO" id="GO:0050660">
    <property type="term" value="F:flavin adenine dinucleotide binding"/>
    <property type="evidence" value="ECO:0007669"/>
    <property type="project" value="InterPro"/>
</dbReference>
<dbReference type="Proteomes" id="UP000273982">
    <property type="component" value="Chromosome"/>
</dbReference>
<keyword evidence="4 10" id="KW-0274">FAD</keyword>
<reference evidence="15 16" key="1">
    <citation type="submission" date="2018-11" db="EMBL/GenBank/DDBJ databases">
        <title>Genome squencing of methanotrophic bacteria isolated from alkaline groundwater in Korea.</title>
        <authorList>
            <person name="Nguyen L.N."/>
        </authorList>
    </citation>
    <scope>NUCLEOTIDE SEQUENCE [LARGE SCALE GENOMIC DNA]</scope>
    <source>
        <strain evidence="15 16">GW6</strain>
    </source>
</reference>
<feature type="domain" description="Acyl-CoA dehydrogenase/oxidase N-terminal" evidence="13">
    <location>
        <begin position="42"/>
        <end position="156"/>
    </location>
</feature>
<dbReference type="Pfam" id="PF02770">
    <property type="entry name" value="Acyl-CoA_dh_M"/>
    <property type="match status" value="1"/>
</dbReference>
<comment type="similarity">
    <text evidence="2 10">Belongs to the acyl-CoA dehydrogenase family.</text>
</comment>
<evidence type="ECO:0000256" key="2">
    <source>
        <dbReference type="ARBA" id="ARBA00009347"/>
    </source>
</evidence>
<accession>A0A3G8M6X6</accession>
<dbReference type="InterPro" id="IPR009075">
    <property type="entry name" value="AcylCo_DH/oxidase_C"/>
</dbReference>
<dbReference type="InterPro" id="IPR036250">
    <property type="entry name" value="AcylCo_DH-like_C"/>
</dbReference>
<feature type="domain" description="Acyl-CoA oxidase/dehydrogenase middle" evidence="12">
    <location>
        <begin position="161"/>
        <end position="267"/>
    </location>
</feature>
<feature type="domain" description="Acetyl-CoA dehydrogenase-like C-terminal" evidence="14">
    <location>
        <begin position="466"/>
        <end position="571"/>
    </location>
</feature>
<dbReference type="InterPro" id="IPR037069">
    <property type="entry name" value="AcylCoA_DH/ox_N_sf"/>
</dbReference>
<evidence type="ECO:0000256" key="6">
    <source>
        <dbReference type="ARBA" id="ARBA00051388"/>
    </source>
</evidence>
<dbReference type="InterPro" id="IPR006091">
    <property type="entry name" value="Acyl-CoA_Oxase/DH_mid-dom"/>
</dbReference>
<dbReference type="GO" id="GO:0016627">
    <property type="term" value="F:oxidoreductase activity, acting on the CH-CH group of donors"/>
    <property type="evidence" value="ECO:0007669"/>
    <property type="project" value="InterPro"/>
</dbReference>
<dbReference type="SUPFAM" id="SSF56645">
    <property type="entry name" value="Acyl-CoA dehydrogenase NM domain-like"/>
    <property type="match status" value="1"/>
</dbReference>
<evidence type="ECO:0000256" key="1">
    <source>
        <dbReference type="ARBA" id="ARBA00001974"/>
    </source>
</evidence>
<dbReference type="EMBL" id="CP034086">
    <property type="protein sequence ID" value="AZG76870.1"/>
    <property type="molecule type" value="Genomic_DNA"/>
</dbReference>
<gene>
    <name evidence="15" type="ORF">EHO51_09075</name>
</gene>
<comment type="cofactor">
    <cofactor evidence="1 10">
        <name>FAD</name>
        <dbReference type="ChEBI" id="CHEBI:57692"/>
    </cofactor>
</comment>
<dbReference type="RefSeq" id="WP_124738613.1">
    <property type="nucleotide sequence ID" value="NZ_CP034086.1"/>
</dbReference>
<dbReference type="InterPro" id="IPR052166">
    <property type="entry name" value="Diverse_Acyl-CoA_DH"/>
</dbReference>
<dbReference type="InterPro" id="IPR009100">
    <property type="entry name" value="AcylCoA_DH/oxidase_NM_dom_sf"/>
</dbReference>
<dbReference type="Pfam" id="PF02771">
    <property type="entry name" value="Acyl-CoA_dh_N"/>
    <property type="match status" value="1"/>
</dbReference>
<proteinExistence type="inferred from homology"/>
<dbReference type="InterPro" id="IPR046373">
    <property type="entry name" value="Acyl-CoA_Oxase/DH_mid-dom_sf"/>
</dbReference>